<dbReference type="RefSeq" id="WP_354297352.1">
    <property type="nucleotide sequence ID" value="NZ_JBEPLU010000001.1"/>
</dbReference>
<protein>
    <submittedName>
        <fullName evidence="10">4-amino-4-deoxy-L-arabinose transferase-like glycosyltransferase</fullName>
    </submittedName>
</protein>
<name>A0ABV2EGW5_9CAUL</name>
<feature type="transmembrane region" description="Helical" evidence="8">
    <location>
        <begin position="161"/>
        <end position="193"/>
    </location>
</feature>
<comment type="caution">
    <text evidence="10">The sequence shown here is derived from an EMBL/GenBank/DDBJ whole genome shotgun (WGS) entry which is preliminary data.</text>
</comment>
<feature type="transmembrane region" description="Helical" evidence="8">
    <location>
        <begin position="118"/>
        <end position="149"/>
    </location>
</feature>
<dbReference type="PANTHER" id="PTHR33908">
    <property type="entry name" value="MANNOSYLTRANSFERASE YKCB-RELATED"/>
    <property type="match status" value="1"/>
</dbReference>
<organism evidence="10 11">
    <name type="scientific">Phenylobacterium koreense</name>
    <dbReference type="NCBI Taxonomy" id="266125"/>
    <lineage>
        <taxon>Bacteria</taxon>
        <taxon>Pseudomonadati</taxon>
        <taxon>Pseudomonadota</taxon>
        <taxon>Alphaproteobacteria</taxon>
        <taxon>Caulobacterales</taxon>
        <taxon>Caulobacteraceae</taxon>
        <taxon>Phenylobacterium</taxon>
    </lineage>
</organism>
<evidence type="ECO:0000256" key="5">
    <source>
        <dbReference type="ARBA" id="ARBA00022692"/>
    </source>
</evidence>
<keyword evidence="5 8" id="KW-0812">Transmembrane</keyword>
<keyword evidence="11" id="KW-1185">Reference proteome</keyword>
<feature type="transmembrane region" description="Helical" evidence="8">
    <location>
        <begin position="256"/>
        <end position="280"/>
    </location>
</feature>
<evidence type="ECO:0000313" key="11">
    <source>
        <dbReference type="Proteomes" id="UP001549110"/>
    </source>
</evidence>
<evidence type="ECO:0000313" key="10">
    <source>
        <dbReference type="EMBL" id="MET3526276.1"/>
    </source>
</evidence>
<evidence type="ECO:0000256" key="7">
    <source>
        <dbReference type="ARBA" id="ARBA00023136"/>
    </source>
</evidence>
<dbReference type="EMBL" id="JBEPLU010000001">
    <property type="protein sequence ID" value="MET3526276.1"/>
    <property type="molecule type" value="Genomic_DNA"/>
</dbReference>
<evidence type="ECO:0000256" key="2">
    <source>
        <dbReference type="ARBA" id="ARBA00022475"/>
    </source>
</evidence>
<sequence length="518" mass="55947">MISRQTSAHGHAQYWRATLLITAALTAVRLVALFATRLELHPDEAQYWLWSRTLDFGYYSKPPVVAWLIWATTAIGGNAEPWVRLSSPLLHGLTTLCVYGIGRRLYAPSTGFTAAALYLLMPAVQVSSLVVATDAAMLLFLALALLAYVETPQAGGRRQDLLALGLGASLGLAFLSKYAAVYGLIGIALHLAFSRQARSGWTWRAAALALAAGLAVVAPNLIWNARHGFATVQHTAANANWNARSLFNFGELGEFVLSQFGVFGPIPFAVLIGGGVLLAVRKRLQPADLMLLCFAVPALLIVTIQAFVSRANANWAAAGYVAAVVLAAAWLIRWRAKWWLVAALALQGAVAAVFLACVLNQGIAEKLNLTNAFKRAKGWEQMTEEIADRAMREPKGALSSIAVNDRFLFNAAAYYGRDYFGKNGEPPLVMWVREAHPQNQAESTNPLTSANGERVLAVALDEIYLDEMKGDFRAVGGAEIIGARLDSKRTRKAALFIGEGFSPAPRDPVTGLPVPIRP</sequence>
<feature type="transmembrane region" description="Helical" evidence="8">
    <location>
        <begin position="314"/>
        <end position="332"/>
    </location>
</feature>
<evidence type="ECO:0000256" key="4">
    <source>
        <dbReference type="ARBA" id="ARBA00022679"/>
    </source>
</evidence>
<feature type="transmembrane region" description="Helical" evidence="8">
    <location>
        <begin position="289"/>
        <end position="308"/>
    </location>
</feature>
<feature type="transmembrane region" description="Helical" evidence="8">
    <location>
        <begin position="14"/>
        <end position="35"/>
    </location>
</feature>
<accession>A0ABV2EGW5</accession>
<dbReference type="InterPro" id="IPR050297">
    <property type="entry name" value="LipidA_mod_glycosyltrf_83"/>
</dbReference>
<dbReference type="Proteomes" id="UP001549110">
    <property type="component" value="Unassembled WGS sequence"/>
</dbReference>
<evidence type="ECO:0000256" key="1">
    <source>
        <dbReference type="ARBA" id="ARBA00004651"/>
    </source>
</evidence>
<keyword evidence="4" id="KW-0808">Transferase</keyword>
<reference evidence="10 11" key="1">
    <citation type="submission" date="2024-06" db="EMBL/GenBank/DDBJ databases">
        <title>Genomic Encyclopedia of Type Strains, Phase IV (KMG-IV): sequencing the most valuable type-strain genomes for metagenomic binning, comparative biology and taxonomic classification.</title>
        <authorList>
            <person name="Goeker M."/>
        </authorList>
    </citation>
    <scope>NUCLEOTIDE SEQUENCE [LARGE SCALE GENOMIC DNA]</scope>
    <source>
        <strain evidence="10 11">DSM 17809</strain>
    </source>
</reference>
<proteinExistence type="predicted"/>
<feature type="transmembrane region" description="Helical" evidence="8">
    <location>
        <begin position="205"/>
        <end position="223"/>
    </location>
</feature>
<evidence type="ECO:0000256" key="8">
    <source>
        <dbReference type="SAM" id="Phobius"/>
    </source>
</evidence>
<evidence type="ECO:0000256" key="3">
    <source>
        <dbReference type="ARBA" id="ARBA00022676"/>
    </source>
</evidence>
<dbReference type="Pfam" id="PF13231">
    <property type="entry name" value="PMT_2"/>
    <property type="match status" value="1"/>
</dbReference>
<feature type="domain" description="Glycosyltransferase RgtA/B/C/D-like" evidence="9">
    <location>
        <begin position="60"/>
        <end position="223"/>
    </location>
</feature>
<keyword evidence="7 8" id="KW-0472">Membrane</keyword>
<dbReference type="PANTHER" id="PTHR33908:SF11">
    <property type="entry name" value="MEMBRANE PROTEIN"/>
    <property type="match status" value="1"/>
</dbReference>
<comment type="subcellular location">
    <subcellularLocation>
        <location evidence="1">Cell membrane</location>
        <topology evidence="1">Multi-pass membrane protein</topology>
    </subcellularLocation>
</comment>
<keyword evidence="6 8" id="KW-1133">Transmembrane helix</keyword>
<dbReference type="InterPro" id="IPR038731">
    <property type="entry name" value="RgtA/B/C-like"/>
</dbReference>
<evidence type="ECO:0000256" key="6">
    <source>
        <dbReference type="ARBA" id="ARBA00022989"/>
    </source>
</evidence>
<feature type="transmembrane region" description="Helical" evidence="8">
    <location>
        <begin position="339"/>
        <end position="363"/>
    </location>
</feature>
<gene>
    <name evidence="10" type="ORF">ABID41_001371</name>
</gene>
<keyword evidence="2" id="KW-1003">Cell membrane</keyword>
<evidence type="ECO:0000259" key="9">
    <source>
        <dbReference type="Pfam" id="PF13231"/>
    </source>
</evidence>
<keyword evidence="3" id="KW-0328">Glycosyltransferase</keyword>